<gene>
    <name evidence="1" type="ORF">COLO4_33270</name>
</gene>
<keyword evidence="2" id="KW-1185">Reference proteome</keyword>
<evidence type="ECO:0008006" key="3">
    <source>
        <dbReference type="Google" id="ProtNLM"/>
    </source>
</evidence>
<dbReference type="AlphaFoldDB" id="A0A1R3GVG8"/>
<comment type="caution">
    <text evidence="1">The sequence shown here is derived from an EMBL/GenBank/DDBJ whole genome shotgun (WGS) entry which is preliminary data.</text>
</comment>
<reference evidence="2" key="1">
    <citation type="submission" date="2013-09" db="EMBL/GenBank/DDBJ databases">
        <title>Corchorus olitorius genome sequencing.</title>
        <authorList>
            <person name="Alam M."/>
            <person name="Haque M.S."/>
            <person name="Islam M.S."/>
            <person name="Emdad E.M."/>
            <person name="Islam M.M."/>
            <person name="Ahmed B."/>
            <person name="Halim A."/>
            <person name="Hossen Q.M.M."/>
            <person name="Hossain M.Z."/>
            <person name="Ahmed R."/>
            <person name="Khan M.M."/>
            <person name="Islam R."/>
            <person name="Rashid M.M."/>
            <person name="Khan S.A."/>
            <person name="Rahman M.S."/>
            <person name="Alam M."/>
            <person name="Yahiya A.S."/>
            <person name="Khan M.S."/>
            <person name="Azam M.S."/>
            <person name="Haque T."/>
            <person name="Lashkar M.Z.H."/>
            <person name="Akhand A.I."/>
            <person name="Morshed G."/>
            <person name="Roy S."/>
            <person name="Uddin K.S."/>
            <person name="Rabeya T."/>
            <person name="Hossain A.S."/>
            <person name="Chowdhury A."/>
            <person name="Snigdha A.R."/>
            <person name="Mortoza M.S."/>
            <person name="Matin S.A."/>
            <person name="Hoque S.M.E."/>
            <person name="Islam M.K."/>
            <person name="Roy D.K."/>
            <person name="Haider R."/>
            <person name="Moosa M.M."/>
            <person name="Elias S.M."/>
            <person name="Hasan A.M."/>
            <person name="Jahan S."/>
            <person name="Shafiuddin M."/>
            <person name="Mahmood N."/>
            <person name="Shommy N.S."/>
        </authorList>
    </citation>
    <scope>NUCLEOTIDE SEQUENCE [LARGE SCALE GENOMIC DNA]</scope>
    <source>
        <strain evidence="2">cv. O-4</strain>
    </source>
</reference>
<evidence type="ECO:0000313" key="2">
    <source>
        <dbReference type="Proteomes" id="UP000187203"/>
    </source>
</evidence>
<sequence>MEWSAECYQRALHIDARDYKSWYGLGSWDDISPFSSKRNSDLLSTIFARLIR</sequence>
<evidence type="ECO:0000313" key="1">
    <source>
        <dbReference type="EMBL" id="OMO62010.1"/>
    </source>
</evidence>
<dbReference type="Proteomes" id="UP000187203">
    <property type="component" value="Unassembled WGS sequence"/>
</dbReference>
<protein>
    <recommendedName>
        <fullName evidence="3">Tetratricopeptide-like helical</fullName>
    </recommendedName>
</protein>
<dbReference type="EMBL" id="AWUE01021509">
    <property type="protein sequence ID" value="OMO62010.1"/>
    <property type="molecule type" value="Genomic_DNA"/>
</dbReference>
<proteinExistence type="predicted"/>
<accession>A0A1R3GVG8</accession>
<organism evidence="1 2">
    <name type="scientific">Corchorus olitorius</name>
    <dbReference type="NCBI Taxonomy" id="93759"/>
    <lineage>
        <taxon>Eukaryota</taxon>
        <taxon>Viridiplantae</taxon>
        <taxon>Streptophyta</taxon>
        <taxon>Embryophyta</taxon>
        <taxon>Tracheophyta</taxon>
        <taxon>Spermatophyta</taxon>
        <taxon>Magnoliopsida</taxon>
        <taxon>eudicotyledons</taxon>
        <taxon>Gunneridae</taxon>
        <taxon>Pentapetalae</taxon>
        <taxon>rosids</taxon>
        <taxon>malvids</taxon>
        <taxon>Malvales</taxon>
        <taxon>Malvaceae</taxon>
        <taxon>Grewioideae</taxon>
        <taxon>Apeibeae</taxon>
        <taxon>Corchorus</taxon>
    </lineage>
</organism>
<name>A0A1R3GVG8_9ROSI</name>